<reference evidence="1 2" key="1">
    <citation type="journal article" date="2021" name="Nat. Plants">
        <title>The Taxus genome provides insights into paclitaxel biosynthesis.</title>
        <authorList>
            <person name="Xiong X."/>
            <person name="Gou J."/>
            <person name="Liao Q."/>
            <person name="Li Y."/>
            <person name="Zhou Q."/>
            <person name="Bi G."/>
            <person name="Li C."/>
            <person name="Du R."/>
            <person name="Wang X."/>
            <person name="Sun T."/>
            <person name="Guo L."/>
            <person name="Liang H."/>
            <person name="Lu P."/>
            <person name="Wu Y."/>
            <person name="Zhang Z."/>
            <person name="Ro D.K."/>
            <person name="Shang Y."/>
            <person name="Huang S."/>
            <person name="Yan J."/>
        </authorList>
    </citation>
    <scope>NUCLEOTIDE SEQUENCE [LARGE SCALE GENOMIC DNA]</scope>
    <source>
        <strain evidence="1">Ta-2019</strain>
    </source>
</reference>
<proteinExistence type="predicted"/>
<feature type="non-terminal residue" evidence="1">
    <location>
        <position position="67"/>
    </location>
</feature>
<dbReference type="AlphaFoldDB" id="A0AA38GRL1"/>
<evidence type="ECO:0000313" key="1">
    <source>
        <dbReference type="EMBL" id="KAH9327419.1"/>
    </source>
</evidence>
<organism evidence="1 2">
    <name type="scientific">Taxus chinensis</name>
    <name type="common">Chinese yew</name>
    <name type="synonym">Taxus wallichiana var. chinensis</name>
    <dbReference type="NCBI Taxonomy" id="29808"/>
    <lineage>
        <taxon>Eukaryota</taxon>
        <taxon>Viridiplantae</taxon>
        <taxon>Streptophyta</taxon>
        <taxon>Embryophyta</taxon>
        <taxon>Tracheophyta</taxon>
        <taxon>Spermatophyta</taxon>
        <taxon>Pinopsida</taxon>
        <taxon>Pinidae</taxon>
        <taxon>Conifers II</taxon>
        <taxon>Cupressales</taxon>
        <taxon>Taxaceae</taxon>
        <taxon>Taxus</taxon>
    </lineage>
</organism>
<gene>
    <name evidence="1" type="ORF">KI387_007597</name>
</gene>
<protein>
    <submittedName>
        <fullName evidence="1">Uncharacterized protein</fullName>
    </submittedName>
</protein>
<comment type="caution">
    <text evidence="1">The sequence shown here is derived from an EMBL/GenBank/DDBJ whole genome shotgun (WGS) entry which is preliminary data.</text>
</comment>
<keyword evidence="2" id="KW-1185">Reference proteome</keyword>
<evidence type="ECO:0000313" key="2">
    <source>
        <dbReference type="Proteomes" id="UP000824469"/>
    </source>
</evidence>
<name>A0AA38GRL1_TAXCH</name>
<dbReference type="Proteomes" id="UP000824469">
    <property type="component" value="Unassembled WGS sequence"/>
</dbReference>
<sequence>VSNALVKVSTEVARRNIEKTATIKALIEEVKAKNVEITHLVQERDPSKRKYETFVSMAKEIGDDVLK</sequence>
<feature type="non-terminal residue" evidence="1">
    <location>
        <position position="1"/>
    </location>
</feature>
<dbReference type="EMBL" id="JAHRHJ020000002">
    <property type="protein sequence ID" value="KAH9327419.1"/>
    <property type="molecule type" value="Genomic_DNA"/>
</dbReference>
<accession>A0AA38GRL1</accession>